<dbReference type="InterPro" id="IPR018490">
    <property type="entry name" value="cNMP-bd_dom_sf"/>
</dbReference>
<reference evidence="3 4" key="1">
    <citation type="submission" date="2019-12" db="EMBL/GenBank/DDBJ databases">
        <title>Paenibacillus sp. nov. sp. isolated from soil.</title>
        <authorList>
            <person name="Kim J."/>
            <person name="Jeong S.E."/>
            <person name="Jung H.S."/>
            <person name="Jeon C.O."/>
        </authorList>
    </citation>
    <scope>NUCLEOTIDE SEQUENCE [LARGE SCALE GENOMIC DNA]</scope>
    <source>
        <strain evidence="3 4">5J-6</strain>
    </source>
</reference>
<dbReference type="InterPro" id="IPR018488">
    <property type="entry name" value="cNMP-bd_CS"/>
</dbReference>
<dbReference type="GO" id="GO:0003700">
    <property type="term" value="F:DNA-binding transcription factor activity"/>
    <property type="evidence" value="ECO:0007669"/>
    <property type="project" value="TreeGrafter"/>
</dbReference>
<evidence type="ECO:0000259" key="2">
    <source>
        <dbReference type="PROSITE" id="PS50042"/>
    </source>
</evidence>
<dbReference type="InterPro" id="IPR014710">
    <property type="entry name" value="RmlC-like_jellyroll"/>
</dbReference>
<dbReference type="AlphaFoldDB" id="A0A6L8V6B0"/>
<protein>
    <submittedName>
        <fullName evidence="3">Cyclic nucleotide-binding domain-containing protein</fullName>
    </submittedName>
</protein>
<feature type="domain" description="Cyclic nucleotide-binding" evidence="2">
    <location>
        <begin position="10"/>
        <end position="130"/>
    </location>
</feature>
<dbReference type="Gene3D" id="2.60.120.10">
    <property type="entry name" value="Jelly Rolls"/>
    <property type="match status" value="1"/>
</dbReference>
<evidence type="ECO:0000256" key="1">
    <source>
        <dbReference type="ARBA" id="ARBA00023159"/>
    </source>
</evidence>
<organism evidence="3 4">
    <name type="scientific">Paenibacillus silvestris</name>
    <dbReference type="NCBI Taxonomy" id="2606219"/>
    <lineage>
        <taxon>Bacteria</taxon>
        <taxon>Bacillati</taxon>
        <taxon>Bacillota</taxon>
        <taxon>Bacilli</taxon>
        <taxon>Bacillales</taxon>
        <taxon>Paenibacillaceae</taxon>
        <taxon>Paenibacillus</taxon>
    </lineage>
</organism>
<proteinExistence type="predicted"/>
<keyword evidence="1" id="KW-0010">Activator</keyword>
<keyword evidence="4" id="KW-1185">Reference proteome</keyword>
<dbReference type="InterPro" id="IPR000595">
    <property type="entry name" value="cNMP-bd_dom"/>
</dbReference>
<comment type="caution">
    <text evidence="3">The sequence shown here is derived from an EMBL/GenBank/DDBJ whole genome shotgun (WGS) entry which is preliminary data.</text>
</comment>
<dbReference type="PROSITE" id="PS00889">
    <property type="entry name" value="CNMP_BINDING_2"/>
    <property type="match status" value="1"/>
</dbReference>
<dbReference type="InterPro" id="IPR050397">
    <property type="entry name" value="Env_Response_Regulators"/>
</dbReference>
<evidence type="ECO:0000313" key="4">
    <source>
        <dbReference type="Proteomes" id="UP000481087"/>
    </source>
</evidence>
<gene>
    <name evidence="3" type="ORF">GQF01_27835</name>
</gene>
<dbReference type="PANTHER" id="PTHR24567">
    <property type="entry name" value="CRP FAMILY TRANSCRIPTIONAL REGULATORY PROTEIN"/>
    <property type="match status" value="1"/>
</dbReference>
<dbReference type="InterPro" id="IPR036390">
    <property type="entry name" value="WH_DNA-bd_sf"/>
</dbReference>
<dbReference type="CDD" id="cd00038">
    <property type="entry name" value="CAP_ED"/>
    <property type="match status" value="1"/>
</dbReference>
<dbReference type="SUPFAM" id="SSF51206">
    <property type="entry name" value="cAMP-binding domain-like"/>
    <property type="match status" value="1"/>
</dbReference>
<dbReference type="GO" id="GO:0005829">
    <property type="term" value="C:cytosol"/>
    <property type="evidence" value="ECO:0007669"/>
    <property type="project" value="TreeGrafter"/>
</dbReference>
<sequence>MLDYIKRVPLFARLNENQQNALAQICIRRSYHANTVLFSEKEIGNVFYMVVSGSVKIFTTGSSGEEKILSICKSGESFGELSLIDGKPRSASAQTLESCVLLSMTAQNFLELLRNHFDITLVIMQELSNRLRDTNQQVYDLTFLDARTRVIKSLITMANKHGIRSDNKIIIKLVLNFDEISQLAGVQKVILMQVIRDLEEKQILAISPSDFKLDLAKLR</sequence>
<dbReference type="PANTHER" id="PTHR24567:SF74">
    <property type="entry name" value="HTH-TYPE TRANSCRIPTIONAL REGULATOR ARCR"/>
    <property type="match status" value="1"/>
</dbReference>
<name>A0A6L8V6B0_9BACL</name>
<dbReference type="EMBL" id="WTUZ01000037">
    <property type="protein sequence ID" value="MZQ85918.1"/>
    <property type="molecule type" value="Genomic_DNA"/>
</dbReference>
<dbReference type="Proteomes" id="UP000481087">
    <property type="component" value="Unassembled WGS sequence"/>
</dbReference>
<accession>A0A6L8V6B0</accession>
<dbReference type="Pfam" id="PF00027">
    <property type="entry name" value="cNMP_binding"/>
    <property type="match status" value="1"/>
</dbReference>
<dbReference type="RefSeq" id="WP_161410235.1">
    <property type="nucleotide sequence ID" value="NZ_WTUZ01000037.1"/>
</dbReference>
<evidence type="ECO:0000313" key="3">
    <source>
        <dbReference type="EMBL" id="MZQ85918.1"/>
    </source>
</evidence>
<dbReference type="SUPFAM" id="SSF46785">
    <property type="entry name" value="Winged helix' DNA-binding domain"/>
    <property type="match status" value="1"/>
</dbReference>
<dbReference type="Gene3D" id="1.10.10.10">
    <property type="entry name" value="Winged helix-like DNA-binding domain superfamily/Winged helix DNA-binding domain"/>
    <property type="match status" value="1"/>
</dbReference>
<dbReference type="InterPro" id="IPR036388">
    <property type="entry name" value="WH-like_DNA-bd_sf"/>
</dbReference>
<dbReference type="PROSITE" id="PS50042">
    <property type="entry name" value="CNMP_BINDING_3"/>
    <property type="match status" value="1"/>
</dbReference>
<dbReference type="SMART" id="SM00100">
    <property type="entry name" value="cNMP"/>
    <property type="match status" value="1"/>
</dbReference>